<proteinExistence type="predicted"/>
<name>A0A9N9XHP6_DIABA</name>
<protein>
    <submittedName>
        <fullName evidence="1">Uncharacterized protein</fullName>
    </submittedName>
</protein>
<dbReference type="EMBL" id="OU898284">
    <property type="protein sequence ID" value="CAG9840329.1"/>
    <property type="molecule type" value="Genomic_DNA"/>
</dbReference>
<evidence type="ECO:0000313" key="2">
    <source>
        <dbReference type="Proteomes" id="UP001153709"/>
    </source>
</evidence>
<keyword evidence="2" id="KW-1185">Reference proteome</keyword>
<reference evidence="1" key="1">
    <citation type="submission" date="2022-01" db="EMBL/GenBank/DDBJ databases">
        <authorList>
            <person name="King R."/>
        </authorList>
    </citation>
    <scope>NUCLEOTIDE SEQUENCE</scope>
</reference>
<dbReference type="OrthoDB" id="6369087at2759"/>
<sequence length="56" mass="6466">MASQNQYMAPSARQAFNRQGVLRIPGRKLKIATWNVKTLYRAGKLANAENEMRRMK</sequence>
<organism evidence="1 2">
    <name type="scientific">Diabrotica balteata</name>
    <name type="common">Banded cucumber beetle</name>
    <dbReference type="NCBI Taxonomy" id="107213"/>
    <lineage>
        <taxon>Eukaryota</taxon>
        <taxon>Metazoa</taxon>
        <taxon>Ecdysozoa</taxon>
        <taxon>Arthropoda</taxon>
        <taxon>Hexapoda</taxon>
        <taxon>Insecta</taxon>
        <taxon>Pterygota</taxon>
        <taxon>Neoptera</taxon>
        <taxon>Endopterygota</taxon>
        <taxon>Coleoptera</taxon>
        <taxon>Polyphaga</taxon>
        <taxon>Cucujiformia</taxon>
        <taxon>Chrysomeloidea</taxon>
        <taxon>Chrysomelidae</taxon>
        <taxon>Galerucinae</taxon>
        <taxon>Diabroticina</taxon>
        <taxon>Diabroticites</taxon>
        <taxon>Diabrotica</taxon>
    </lineage>
</organism>
<dbReference type="Proteomes" id="UP001153709">
    <property type="component" value="Chromosome 9"/>
</dbReference>
<gene>
    <name evidence="1" type="ORF">DIABBA_LOCUS12978</name>
</gene>
<accession>A0A9N9XHP6</accession>
<evidence type="ECO:0000313" key="1">
    <source>
        <dbReference type="EMBL" id="CAG9840329.1"/>
    </source>
</evidence>
<dbReference type="AlphaFoldDB" id="A0A9N9XHP6"/>